<evidence type="ECO:0000259" key="2">
    <source>
        <dbReference type="PROSITE" id="PS50820"/>
    </source>
</evidence>
<dbReference type="SMART" id="SM00603">
    <property type="entry name" value="LCCL"/>
    <property type="match status" value="2"/>
</dbReference>
<protein>
    <recommendedName>
        <fullName evidence="2">LCCL domain-containing protein</fullName>
    </recommendedName>
</protein>
<proteinExistence type="predicted"/>
<feature type="domain" description="LCCL" evidence="2">
    <location>
        <begin position="53"/>
        <end position="114"/>
    </location>
</feature>
<feature type="signal peptide" evidence="1">
    <location>
        <begin position="1"/>
        <end position="22"/>
    </location>
</feature>
<evidence type="ECO:0000256" key="1">
    <source>
        <dbReference type="SAM" id="SignalP"/>
    </source>
</evidence>
<dbReference type="AlphaFoldDB" id="A0A8F6Y9P8"/>
<dbReference type="PANTHER" id="PTHR31331:SF1">
    <property type="entry name" value="CYSTEINE RICH SECRETORY PROTEIN LCCL DOMAIN CONTAINING 2"/>
    <property type="match status" value="1"/>
</dbReference>
<feature type="chain" id="PRO_5034349328" description="LCCL domain-containing protein" evidence="1">
    <location>
        <begin position="23"/>
        <end position="227"/>
    </location>
</feature>
<dbReference type="InterPro" id="IPR051957">
    <property type="entry name" value="CRISP-LCCL_domain"/>
</dbReference>
<evidence type="ECO:0000313" key="4">
    <source>
        <dbReference type="Proteomes" id="UP000825009"/>
    </source>
</evidence>
<dbReference type="KEGG" id="gce:KYE46_09045"/>
<accession>A0A8F6Y9P8</accession>
<organism evidence="3 4">
    <name type="scientific">Gymnodinialimonas ceratoperidinii</name>
    <dbReference type="NCBI Taxonomy" id="2856823"/>
    <lineage>
        <taxon>Bacteria</taxon>
        <taxon>Pseudomonadati</taxon>
        <taxon>Pseudomonadota</taxon>
        <taxon>Alphaproteobacteria</taxon>
        <taxon>Rhodobacterales</taxon>
        <taxon>Paracoccaceae</taxon>
        <taxon>Gymnodinialimonas</taxon>
    </lineage>
</organism>
<sequence>MFLKVFKAATAAIFCLASPALADWSANLITLGVNNPGAAGQVECAPNGSFHTVWGTGTYTSDSSICTAAVHFGWIAHDRGGVVGFQQVPGMSFYSGSSQNGVTTSDYGSWDSSFQITGARPLTGGIRRITWGDSADSLGVGGAVGQVFAFECPTNNNAGGTVWGTDVYTSDSSICGAATHRGLVTPSRGGTVTVRVLGPQAAYAGTMRNGVATSDYPSWPRSFIFNN</sequence>
<dbReference type="PANTHER" id="PTHR31331">
    <property type="entry name" value="LCCL DOMAIN PROTEIN (AFU_ORTHOLOGUE AFUA_5G08630)"/>
    <property type="match status" value="1"/>
</dbReference>
<dbReference type="EMBL" id="CP079194">
    <property type="protein sequence ID" value="QXT38106.1"/>
    <property type="molecule type" value="Genomic_DNA"/>
</dbReference>
<feature type="domain" description="LCCL" evidence="2">
    <location>
        <begin position="162"/>
        <end position="223"/>
    </location>
</feature>
<dbReference type="Proteomes" id="UP000825009">
    <property type="component" value="Chromosome"/>
</dbReference>
<reference evidence="3 4" key="1">
    <citation type="submission" date="2021-07" db="EMBL/GenBank/DDBJ databases">
        <title>A novel Jannaschia species isolated from marine dinoflagellate Ceratoperidinium margalefii.</title>
        <authorList>
            <person name="Jiang Y."/>
            <person name="Li Z."/>
        </authorList>
    </citation>
    <scope>NUCLEOTIDE SEQUENCE [LARGE SCALE GENOMIC DNA]</scope>
    <source>
        <strain evidence="3 4">J12C1-MA-4</strain>
    </source>
</reference>
<dbReference type="Pfam" id="PF03815">
    <property type="entry name" value="LCCL"/>
    <property type="match status" value="2"/>
</dbReference>
<gene>
    <name evidence="3" type="ORF">KYE46_09045</name>
</gene>
<keyword evidence="4" id="KW-1185">Reference proteome</keyword>
<dbReference type="RefSeq" id="WP_219000303.1">
    <property type="nucleotide sequence ID" value="NZ_CP079194.1"/>
</dbReference>
<dbReference type="PROSITE" id="PS50820">
    <property type="entry name" value="LCCL"/>
    <property type="match status" value="2"/>
</dbReference>
<dbReference type="InterPro" id="IPR004043">
    <property type="entry name" value="LCCL"/>
</dbReference>
<name>A0A8F6Y9P8_9RHOB</name>
<evidence type="ECO:0000313" key="3">
    <source>
        <dbReference type="EMBL" id="QXT38106.1"/>
    </source>
</evidence>
<keyword evidence="1" id="KW-0732">Signal</keyword>